<reference evidence="2 3" key="1">
    <citation type="submission" date="2023-09" db="EMBL/GenBank/DDBJ databases">
        <title>Micromonospora halotolerans DSM 45598 genome sequence.</title>
        <authorList>
            <person name="Mo P."/>
        </authorList>
    </citation>
    <scope>NUCLEOTIDE SEQUENCE [LARGE SCALE GENOMIC DNA]</scope>
    <source>
        <strain evidence="2 3">DSM 45598</strain>
    </source>
</reference>
<organism evidence="2 3">
    <name type="scientific">Micromonospora halotolerans</name>
    <dbReference type="NCBI Taxonomy" id="709879"/>
    <lineage>
        <taxon>Bacteria</taxon>
        <taxon>Bacillati</taxon>
        <taxon>Actinomycetota</taxon>
        <taxon>Actinomycetes</taxon>
        <taxon>Micromonosporales</taxon>
        <taxon>Micromonosporaceae</taxon>
        <taxon>Micromonospora</taxon>
    </lineage>
</organism>
<sequence length="518" mass="59281">MGRPSTVDSGEEKMVQETSGPGGLVRVDNRALSRISVVAQCLDNQWVTRDLLEHMVSRRLSYAEVERRRRQDARAEYLRSILNAEQVIVNRAYFFNNPVVYQDFAVRGPQRDAVRALLDESVLVPFLLREGSPADEPRFTVDRVGWDAWRSLLGDLDHIRCLRLSWDDAENEECTQRLMFEEFHRFLLQVRGFNLDALRRDLGLDGESIPVLRERLREVTLWAADTDRADREGFYRQFLVEPGSDPAQGRFRSAPLVAELKQLIDLRYNTTVPDAVERFALIPTDSLRRTALQERPPVRAARPAEEGAPRADLEQLVELLRTLRPQAFDLALSPLRIDLTGLELAHVRQARDTDEWRRYLAALESLLDDPTDFVARGQLVYDRYLALAGRLAEIVGERRRSRMRIWQPVVRITIEVLGASASVIYDGDPRLEVIGDVATEVASRGTDAVLRFAVVGRDQRRAENELATGIDVMRVRLERAREDWRELVARLREGGFPVVDGDVERDSEPNIDRPREGE</sequence>
<dbReference type="Proteomes" id="UP001303001">
    <property type="component" value="Chromosome"/>
</dbReference>
<evidence type="ECO:0000313" key="2">
    <source>
        <dbReference type="EMBL" id="WNM37277.1"/>
    </source>
</evidence>
<keyword evidence="3" id="KW-1185">Reference proteome</keyword>
<evidence type="ECO:0000256" key="1">
    <source>
        <dbReference type="SAM" id="MobiDB-lite"/>
    </source>
</evidence>
<feature type="compositionally biased region" description="Basic and acidic residues" evidence="1">
    <location>
        <begin position="502"/>
        <end position="518"/>
    </location>
</feature>
<name>A0ABY9ZPR7_9ACTN</name>
<evidence type="ECO:0008006" key="4">
    <source>
        <dbReference type="Google" id="ProtNLM"/>
    </source>
</evidence>
<proteinExistence type="predicted"/>
<dbReference type="RefSeq" id="WP_313718818.1">
    <property type="nucleotide sequence ID" value="NZ_CP134876.1"/>
</dbReference>
<feature type="region of interest" description="Disordered" evidence="1">
    <location>
        <begin position="1"/>
        <end position="22"/>
    </location>
</feature>
<gene>
    <name evidence="2" type="ORF">RMN56_19085</name>
</gene>
<feature type="region of interest" description="Disordered" evidence="1">
    <location>
        <begin position="499"/>
        <end position="518"/>
    </location>
</feature>
<protein>
    <recommendedName>
        <fullName evidence="4">TIGR02677 family protein</fullName>
    </recommendedName>
</protein>
<evidence type="ECO:0000313" key="3">
    <source>
        <dbReference type="Proteomes" id="UP001303001"/>
    </source>
</evidence>
<dbReference type="EMBL" id="CP134876">
    <property type="protein sequence ID" value="WNM37277.1"/>
    <property type="molecule type" value="Genomic_DNA"/>
</dbReference>
<accession>A0ABY9ZPR7</accession>